<dbReference type="PANTHER" id="PTHR33164:SF57">
    <property type="entry name" value="MARR-FAMILY TRANSCRIPTIONAL REGULATOR"/>
    <property type="match status" value="1"/>
</dbReference>
<dbReference type="GO" id="GO:0003677">
    <property type="term" value="F:DNA binding"/>
    <property type="evidence" value="ECO:0007669"/>
    <property type="project" value="UniProtKB-KW"/>
</dbReference>
<dbReference type="InterPro" id="IPR011991">
    <property type="entry name" value="ArsR-like_HTH"/>
</dbReference>
<keyword evidence="6" id="KW-1185">Reference proteome</keyword>
<dbReference type="SUPFAM" id="SSF46785">
    <property type="entry name" value="Winged helix' DNA-binding domain"/>
    <property type="match status" value="1"/>
</dbReference>
<organism evidence="5 6">
    <name type="scientific">Cystobacter ferrugineus</name>
    <dbReference type="NCBI Taxonomy" id="83449"/>
    <lineage>
        <taxon>Bacteria</taxon>
        <taxon>Pseudomonadati</taxon>
        <taxon>Myxococcota</taxon>
        <taxon>Myxococcia</taxon>
        <taxon>Myxococcales</taxon>
        <taxon>Cystobacterineae</taxon>
        <taxon>Archangiaceae</taxon>
        <taxon>Cystobacter</taxon>
    </lineage>
</organism>
<evidence type="ECO:0000259" key="4">
    <source>
        <dbReference type="PROSITE" id="PS50995"/>
    </source>
</evidence>
<dbReference type="InterPro" id="IPR000835">
    <property type="entry name" value="HTH_MarR-typ"/>
</dbReference>
<reference evidence="6" key="1">
    <citation type="submission" date="2016-11" db="EMBL/GenBank/DDBJ databases">
        <authorList>
            <person name="Shukria A."/>
            <person name="Stevens D.C."/>
        </authorList>
    </citation>
    <scope>NUCLEOTIDE SEQUENCE [LARGE SCALE GENOMIC DNA]</scope>
    <source>
        <strain evidence="6">Cbfe23</strain>
    </source>
</reference>
<protein>
    <submittedName>
        <fullName evidence="5">MarR family transcriptional regulator</fullName>
    </submittedName>
</protein>
<sequence>MHLSTGDERVSTKNVHDAHIKASLPELHRALLDIVIVMNRPERDVALLEMAGLKLERALFPLLVLVERMGPIGVGDLAGRVGRDYTTVSRQVARLEELGLVDRRAGSADKRVREAIITPRGKAATDALDAAREEMALTLFRDWTLKDFNELVRLMRRLADVMSEEPTAAP</sequence>
<evidence type="ECO:0000313" key="6">
    <source>
        <dbReference type="Proteomes" id="UP000182229"/>
    </source>
</evidence>
<dbReference type="STRING" id="83449.BON30_02865"/>
<dbReference type="Proteomes" id="UP000182229">
    <property type="component" value="Unassembled WGS sequence"/>
</dbReference>
<evidence type="ECO:0000256" key="2">
    <source>
        <dbReference type="ARBA" id="ARBA00023125"/>
    </source>
</evidence>
<dbReference type="CDD" id="cd00090">
    <property type="entry name" value="HTH_ARSR"/>
    <property type="match status" value="1"/>
</dbReference>
<keyword evidence="3" id="KW-0804">Transcription</keyword>
<gene>
    <name evidence="5" type="ORF">BON30_02865</name>
</gene>
<accession>A0A1L9BL23</accession>
<dbReference type="PROSITE" id="PS01117">
    <property type="entry name" value="HTH_MARR_1"/>
    <property type="match status" value="1"/>
</dbReference>
<reference evidence="5 6" key="2">
    <citation type="submission" date="2016-12" db="EMBL/GenBank/DDBJ databases">
        <title>Draft Genome Sequence of Cystobacter ferrugineus Strain Cbfe23.</title>
        <authorList>
            <person name="Akbar S."/>
            <person name="Dowd S.E."/>
            <person name="Stevens D.C."/>
        </authorList>
    </citation>
    <scope>NUCLEOTIDE SEQUENCE [LARGE SCALE GENOMIC DNA]</scope>
    <source>
        <strain evidence="5 6">Cbfe23</strain>
    </source>
</reference>
<dbReference type="AlphaFoldDB" id="A0A1L9BL23"/>
<dbReference type="Pfam" id="PF01047">
    <property type="entry name" value="MarR"/>
    <property type="match status" value="1"/>
</dbReference>
<dbReference type="InterPro" id="IPR036388">
    <property type="entry name" value="WH-like_DNA-bd_sf"/>
</dbReference>
<dbReference type="EMBL" id="MPIN01000001">
    <property type="protein sequence ID" value="OJH42886.1"/>
    <property type="molecule type" value="Genomic_DNA"/>
</dbReference>
<comment type="caution">
    <text evidence="5">The sequence shown here is derived from an EMBL/GenBank/DDBJ whole genome shotgun (WGS) entry which is preliminary data.</text>
</comment>
<feature type="domain" description="HTH marR-type" evidence="4">
    <location>
        <begin position="24"/>
        <end position="160"/>
    </location>
</feature>
<keyword evidence="2" id="KW-0238">DNA-binding</keyword>
<proteinExistence type="predicted"/>
<keyword evidence="1" id="KW-0805">Transcription regulation</keyword>
<dbReference type="SMART" id="SM00347">
    <property type="entry name" value="HTH_MARR"/>
    <property type="match status" value="1"/>
</dbReference>
<evidence type="ECO:0000313" key="5">
    <source>
        <dbReference type="EMBL" id="OJH42886.1"/>
    </source>
</evidence>
<dbReference type="InterPro" id="IPR036390">
    <property type="entry name" value="WH_DNA-bd_sf"/>
</dbReference>
<dbReference type="OrthoDB" id="5974674at2"/>
<evidence type="ECO:0000256" key="1">
    <source>
        <dbReference type="ARBA" id="ARBA00023015"/>
    </source>
</evidence>
<dbReference type="GO" id="GO:0003700">
    <property type="term" value="F:DNA-binding transcription factor activity"/>
    <property type="evidence" value="ECO:0007669"/>
    <property type="project" value="InterPro"/>
</dbReference>
<dbReference type="Gene3D" id="1.10.10.10">
    <property type="entry name" value="Winged helix-like DNA-binding domain superfamily/Winged helix DNA-binding domain"/>
    <property type="match status" value="1"/>
</dbReference>
<dbReference type="InterPro" id="IPR039422">
    <property type="entry name" value="MarR/SlyA-like"/>
</dbReference>
<dbReference type="GO" id="GO:0006950">
    <property type="term" value="P:response to stress"/>
    <property type="evidence" value="ECO:0007669"/>
    <property type="project" value="TreeGrafter"/>
</dbReference>
<dbReference type="PROSITE" id="PS50995">
    <property type="entry name" value="HTH_MARR_2"/>
    <property type="match status" value="1"/>
</dbReference>
<dbReference type="PANTHER" id="PTHR33164">
    <property type="entry name" value="TRANSCRIPTIONAL REGULATOR, MARR FAMILY"/>
    <property type="match status" value="1"/>
</dbReference>
<evidence type="ECO:0000256" key="3">
    <source>
        <dbReference type="ARBA" id="ARBA00023163"/>
    </source>
</evidence>
<name>A0A1L9BL23_9BACT</name>
<dbReference type="InterPro" id="IPR023187">
    <property type="entry name" value="Tscrpt_reg_MarR-type_CS"/>
</dbReference>